<evidence type="ECO:0000313" key="1">
    <source>
        <dbReference type="EMBL" id="EDN94166.1"/>
    </source>
</evidence>
<dbReference type="InParanoid" id="A7EXH4"/>
<dbReference type="KEGG" id="ssl:SS1G_10039"/>
<reference evidence="2" key="1">
    <citation type="journal article" date="2011" name="PLoS Genet.">
        <title>Genomic analysis of the necrotrophic fungal pathogens Sclerotinia sclerotiorum and Botrytis cinerea.</title>
        <authorList>
            <person name="Amselem J."/>
            <person name="Cuomo C.A."/>
            <person name="van Kan J.A."/>
            <person name="Viaud M."/>
            <person name="Benito E.P."/>
            <person name="Couloux A."/>
            <person name="Coutinho P.M."/>
            <person name="de Vries R.P."/>
            <person name="Dyer P.S."/>
            <person name="Fillinger S."/>
            <person name="Fournier E."/>
            <person name="Gout L."/>
            <person name="Hahn M."/>
            <person name="Kohn L."/>
            <person name="Lapalu N."/>
            <person name="Plummer K.M."/>
            <person name="Pradier J.M."/>
            <person name="Quevillon E."/>
            <person name="Sharon A."/>
            <person name="Simon A."/>
            <person name="ten Have A."/>
            <person name="Tudzynski B."/>
            <person name="Tudzynski P."/>
            <person name="Wincker P."/>
            <person name="Andrew M."/>
            <person name="Anthouard V."/>
            <person name="Beever R.E."/>
            <person name="Beffa R."/>
            <person name="Benoit I."/>
            <person name="Bouzid O."/>
            <person name="Brault B."/>
            <person name="Chen Z."/>
            <person name="Choquer M."/>
            <person name="Collemare J."/>
            <person name="Cotton P."/>
            <person name="Danchin E.G."/>
            <person name="Da Silva C."/>
            <person name="Gautier A."/>
            <person name="Giraud C."/>
            <person name="Giraud T."/>
            <person name="Gonzalez C."/>
            <person name="Grossetete S."/>
            <person name="Guldener U."/>
            <person name="Henrissat B."/>
            <person name="Howlett B.J."/>
            <person name="Kodira C."/>
            <person name="Kretschmer M."/>
            <person name="Lappartient A."/>
            <person name="Leroch M."/>
            <person name="Levis C."/>
            <person name="Mauceli E."/>
            <person name="Neuveglise C."/>
            <person name="Oeser B."/>
            <person name="Pearson M."/>
            <person name="Poulain J."/>
            <person name="Poussereau N."/>
            <person name="Quesneville H."/>
            <person name="Rascle C."/>
            <person name="Schumacher J."/>
            <person name="Segurens B."/>
            <person name="Sexton A."/>
            <person name="Silva E."/>
            <person name="Sirven C."/>
            <person name="Soanes D.M."/>
            <person name="Talbot N.J."/>
            <person name="Templeton M."/>
            <person name="Yandava C."/>
            <person name="Yarden O."/>
            <person name="Zeng Q."/>
            <person name="Rollins J.A."/>
            <person name="Lebrun M.H."/>
            <person name="Dickman M."/>
        </authorList>
    </citation>
    <scope>NUCLEOTIDE SEQUENCE [LARGE SCALE GENOMIC DNA]</scope>
    <source>
        <strain evidence="2">ATCC 18683 / 1980 / Ss-1</strain>
    </source>
</reference>
<protein>
    <submittedName>
        <fullName evidence="1">Uncharacterized protein</fullName>
    </submittedName>
</protein>
<dbReference type="EMBL" id="CH476634">
    <property type="protein sequence ID" value="EDN94166.1"/>
    <property type="molecule type" value="Genomic_DNA"/>
</dbReference>
<dbReference type="Proteomes" id="UP000001312">
    <property type="component" value="Unassembled WGS sequence"/>
</dbReference>
<name>A7EXH4_SCLS1</name>
<evidence type="ECO:0000313" key="2">
    <source>
        <dbReference type="Proteomes" id="UP000001312"/>
    </source>
</evidence>
<proteinExistence type="predicted"/>
<dbReference type="RefSeq" id="XP_001589400.1">
    <property type="nucleotide sequence ID" value="XM_001589350.1"/>
</dbReference>
<accession>A7EXH4</accession>
<organism evidence="1 2">
    <name type="scientific">Sclerotinia sclerotiorum (strain ATCC 18683 / 1980 / Ss-1)</name>
    <name type="common">White mold</name>
    <name type="synonym">Whetzelinia sclerotiorum</name>
    <dbReference type="NCBI Taxonomy" id="665079"/>
    <lineage>
        <taxon>Eukaryota</taxon>
        <taxon>Fungi</taxon>
        <taxon>Dikarya</taxon>
        <taxon>Ascomycota</taxon>
        <taxon>Pezizomycotina</taxon>
        <taxon>Leotiomycetes</taxon>
        <taxon>Helotiales</taxon>
        <taxon>Sclerotiniaceae</taxon>
        <taxon>Sclerotinia</taxon>
    </lineage>
</organism>
<dbReference type="AlphaFoldDB" id="A7EXH4"/>
<dbReference type="GeneID" id="5485522"/>
<keyword evidence="2" id="KW-1185">Reference proteome</keyword>
<sequence>MSLLLSYCHPLLSAYCCIRENYSITSYFSSPASQAVNGNVTAAGLVVSRRVLRT</sequence>
<gene>
    <name evidence="1" type="ORF">SS1G_10039</name>
</gene>